<comment type="caution">
    <text evidence="2">The sequence shown here is derived from an EMBL/GenBank/DDBJ whole genome shotgun (WGS) entry which is preliminary data.</text>
</comment>
<proteinExistence type="predicted"/>
<protein>
    <submittedName>
        <fullName evidence="2">Uncharacterized protein</fullName>
    </submittedName>
</protein>
<gene>
    <name evidence="2" type="ORF">LCGC14_0404500</name>
</gene>
<sequence length="57" mass="6630">MDVKEQDELLIRLDERVERIDKWCNNHDVHHFRYTILACGIALSAIITLAIALIKVI</sequence>
<evidence type="ECO:0000313" key="2">
    <source>
        <dbReference type="EMBL" id="KKN73141.1"/>
    </source>
</evidence>
<accession>A0A0F9VI02</accession>
<keyword evidence="1" id="KW-0812">Transmembrane</keyword>
<reference evidence="2" key="1">
    <citation type="journal article" date="2015" name="Nature">
        <title>Complex archaea that bridge the gap between prokaryotes and eukaryotes.</title>
        <authorList>
            <person name="Spang A."/>
            <person name="Saw J.H."/>
            <person name="Jorgensen S.L."/>
            <person name="Zaremba-Niedzwiedzka K."/>
            <person name="Martijn J."/>
            <person name="Lind A.E."/>
            <person name="van Eijk R."/>
            <person name="Schleper C."/>
            <person name="Guy L."/>
            <person name="Ettema T.J."/>
        </authorList>
    </citation>
    <scope>NUCLEOTIDE SEQUENCE</scope>
</reference>
<dbReference type="EMBL" id="LAZR01000350">
    <property type="protein sequence ID" value="KKN73141.1"/>
    <property type="molecule type" value="Genomic_DNA"/>
</dbReference>
<feature type="transmembrane region" description="Helical" evidence="1">
    <location>
        <begin position="32"/>
        <end position="54"/>
    </location>
</feature>
<name>A0A0F9VI02_9ZZZZ</name>
<keyword evidence="1" id="KW-0472">Membrane</keyword>
<organism evidence="2">
    <name type="scientific">marine sediment metagenome</name>
    <dbReference type="NCBI Taxonomy" id="412755"/>
    <lineage>
        <taxon>unclassified sequences</taxon>
        <taxon>metagenomes</taxon>
        <taxon>ecological metagenomes</taxon>
    </lineage>
</organism>
<dbReference type="AlphaFoldDB" id="A0A0F9VI02"/>
<evidence type="ECO:0000256" key="1">
    <source>
        <dbReference type="SAM" id="Phobius"/>
    </source>
</evidence>
<keyword evidence="1" id="KW-1133">Transmembrane helix</keyword>